<reference evidence="1 2" key="1">
    <citation type="submission" date="2020-08" db="EMBL/GenBank/DDBJ databases">
        <title>Genome public.</title>
        <authorList>
            <person name="Liu C."/>
            <person name="Sun Q."/>
        </authorList>
    </citation>
    <scope>NUCLEOTIDE SEQUENCE [LARGE SCALE GENOMIC DNA]</scope>
    <source>
        <strain evidence="1 2">BX0805</strain>
    </source>
</reference>
<protein>
    <submittedName>
        <fullName evidence="1">Uncharacterized protein</fullName>
    </submittedName>
</protein>
<evidence type="ECO:0000313" key="1">
    <source>
        <dbReference type="EMBL" id="MBC5752985.1"/>
    </source>
</evidence>
<dbReference type="RefSeq" id="WP_186981618.1">
    <property type="nucleotide sequence ID" value="NZ_JACOQH010000002.1"/>
</dbReference>
<gene>
    <name evidence="1" type="ORF">H8Z76_02920</name>
</gene>
<accession>A0ABR7I7R9</accession>
<proteinExistence type="predicted"/>
<sequence>MNRCFCDRCGKEIKEKSAGYIATNRRDRKNGDLQLQNKFEEKDFCVTCMNEIEKFIKTNPEAMKVKNEPEEKPETKEKKKVDIGKIMALKNAGWTNKSIAEEMGMTQNAVAVQICTYRKRQAAEKGAQDE</sequence>
<dbReference type="EMBL" id="JACOQH010000002">
    <property type="protein sequence ID" value="MBC5752985.1"/>
    <property type="molecule type" value="Genomic_DNA"/>
</dbReference>
<comment type="caution">
    <text evidence="1">The sequence shown here is derived from an EMBL/GenBank/DDBJ whole genome shotgun (WGS) entry which is preliminary data.</text>
</comment>
<dbReference type="Proteomes" id="UP000621540">
    <property type="component" value="Unassembled WGS sequence"/>
</dbReference>
<organism evidence="1 2">
    <name type="scientific">Roseburia yibonii</name>
    <dbReference type="NCBI Taxonomy" id="2763063"/>
    <lineage>
        <taxon>Bacteria</taxon>
        <taxon>Bacillati</taxon>
        <taxon>Bacillota</taxon>
        <taxon>Clostridia</taxon>
        <taxon>Lachnospirales</taxon>
        <taxon>Lachnospiraceae</taxon>
        <taxon>Roseburia</taxon>
    </lineage>
</organism>
<evidence type="ECO:0000313" key="2">
    <source>
        <dbReference type="Proteomes" id="UP000621540"/>
    </source>
</evidence>
<name>A0ABR7I7R9_9FIRM</name>
<keyword evidence="2" id="KW-1185">Reference proteome</keyword>